<accession>A0A9J7EFK9</accession>
<proteinExistence type="predicted"/>
<sequence>MMFTFKFVYVFILVLFYGYDCQRRIKDGDVVGKNKAYVVYFLKAAVSPRYYEGWLCGGALVSPEFIVTSAACVTDVNHLYAIAGYNKYVRDTEINNDPCTKEKKKKVILTCVPKAYELKYEEIEKWSYIDIAVVKVESPYDFADKTFEEKCSYIPAPIIINYEMKYQEPGVDAIVLGWGHRAKWRQQLDPKDYNQEKLNYAPTLIQNKEDCKKEYEVYKGMDQIIDNYMICTFEKGNINDAGETIVKSPPTAQGCMAKSSRLRGYEGASCESANPPDQEMLLVENTRKDNVLLKNITANVKVNLKPEVHDKIVNASRVEKDSLNVSNSRRMNTRRHGICQNDHGGPLVTWVGSHEVLIGVASVFKITEDLDCIGPYLFTSTQCNGAFLDCILRSDSNVTPQMRRVICNNITNNGFKLIERHISWKNHPDGPAENELYDIHAPTITKSSLINLIKSNKSENHKNNDTDIYNVTKFIEDSLVTNLNPITKMVEITTTNLPTTNPNNATSPSTLLPTTVDKNVTMTTTDKKINSTETTISIKVTTTVPQKLATK</sequence>
<dbReference type="InterPro" id="IPR043504">
    <property type="entry name" value="Peptidase_S1_PA_chymotrypsin"/>
</dbReference>
<protein>
    <submittedName>
        <fullName evidence="4">Uncharacterized protein LOC111357226</fullName>
    </submittedName>
</protein>
<feature type="chain" id="PRO_5039917014" evidence="1">
    <location>
        <begin position="22"/>
        <end position="551"/>
    </location>
</feature>
<name>A0A9J7EFK9_SPOLT</name>
<organism evidence="3 4">
    <name type="scientific">Spodoptera litura</name>
    <name type="common">Asian cotton leafworm</name>
    <dbReference type="NCBI Taxonomy" id="69820"/>
    <lineage>
        <taxon>Eukaryota</taxon>
        <taxon>Metazoa</taxon>
        <taxon>Ecdysozoa</taxon>
        <taxon>Arthropoda</taxon>
        <taxon>Hexapoda</taxon>
        <taxon>Insecta</taxon>
        <taxon>Pterygota</taxon>
        <taxon>Neoptera</taxon>
        <taxon>Endopterygota</taxon>
        <taxon>Lepidoptera</taxon>
        <taxon>Glossata</taxon>
        <taxon>Ditrysia</taxon>
        <taxon>Noctuoidea</taxon>
        <taxon>Noctuidae</taxon>
        <taxon>Amphipyrinae</taxon>
        <taxon>Spodoptera</taxon>
    </lineage>
</organism>
<dbReference type="InterPro" id="IPR009003">
    <property type="entry name" value="Peptidase_S1_PA"/>
</dbReference>
<dbReference type="AlphaFoldDB" id="A0A9J7EFK9"/>
<dbReference type="PANTHER" id="PTHR24260">
    <property type="match status" value="1"/>
</dbReference>
<dbReference type="SUPFAM" id="SSF50494">
    <property type="entry name" value="Trypsin-like serine proteases"/>
    <property type="match status" value="1"/>
</dbReference>
<dbReference type="KEGG" id="sliu:111357226"/>
<evidence type="ECO:0000313" key="3">
    <source>
        <dbReference type="Proteomes" id="UP000301870"/>
    </source>
</evidence>
<dbReference type="PANTHER" id="PTHR24260:SF136">
    <property type="entry name" value="GH08193P-RELATED"/>
    <property type="match status" value="1"/>
</dbReference>
<dbReference type="GO" id="GO:0004252">
    <property type="term" value="F:serine-type endopeptidase activity"/>
    <property type="evidence" value="ECO:0007669"/>
    <property type="project" value="InterPro"/>
</dbReference>
<keyword evidence="1" id="KW-0732">Signal</keyword>
<dbReference type="SMART" id="SM00020">
    <property type="entry name" value="Tryp_SPc"/>
    <property type="match status" value="1"/>
</dbReference>
<dbReference type="Gene3D" id="2.40.10.10">
    <property type="entry name" value="Trypsin-like serine proteases"/>
    <property type="match status" value="2"/>
</dbReference>
<dbReference type="GeneID" id="111357226"/>
<dbReference type="OrthoDB" id="7315458at2759"/>
<evidence type="ECO:0000313" key="4">
    <source>
        <dbReference type="RefSeq" id="XP_022827602.1"/>
    </source>
</evidence>
<feature type="signal peptide" evidence="1">
    <location>
        <begin position="1"/>
        <end position="21"/>
    </location>
</feature>
<dbReference type="PROSITE" id="PS50240">
    <property type="entry name" value="TRYPSIN_DOM"/>
    <property type="match status" value="1"/>
</dbReference>
<dbReference type="RefSeq" id="XP_022827602.1">
    <property type="nucleotide sequence ID" value="XM_022971834.1"/>
</dbReference>
<keyword evidence="3" id="KW-1185">Reference proteome</keyword>
<dbReference type="Pfam" id="PF00089">
    <property type="entry name" value="Trypsin"/>
    <property type="match status" value="1"/>
</dbReference>
<evidence type="ECO:0000256" key="1">
    <source>
        <dbReference type="SAM" id="SignalP"/>
    </source>
</evidence>
<dbReference type="InterPro" id="IPR001254">
    <property type="entry name" value="Trypsin_dom"/>
</dbReference>
<reference evidence="4" key="1">
    <citation type="submission" date="2025-08" db="UniProtKB">
        <authorList>
            <consortium name="RefSeq"/>
        </authorList>
    </citation>
    <scope>IDENTIFICATION</scope>
    <source>
        <strain evidence="4">Ishihara</strain>
        <tissue evidence="4">Whole body</tissue>
    </source>
</reference>
<feature type="domain" description="Peptidase S1" evidence="2">
    <location>
        <begin position="30"/>
        <end position="424"/>
    </location>
</feature>
<dbReference type="InterPro" id="IPR051333">
    <property type="entry name" value="CLIP_Serine_Protease"/>
</dbReference>
<gene>
    <name evidence="4" type="primary">LOC111357226</name>
</gene>
<evidence type="ECO:0000259" key="2">
    <source>
        <dbReference type="PROSITE" id="PS50240"/>
    </source>
</evidence>
<dbReference type="Proteomes" id="UP000301870">
    <property type="component" value="Chromosome 24"/>
</dbReference>
<dbReference type="GO" id="GO:0006508">
    <property type="term" value="P:proteolysis"/>
    <property type="evidence" value="ECO:0007669"/>
    <property type="project" value="InterPro"/>
</dbReference>